<name>A0A841HUU2_9GAMM</name>
<dbReference type="Pfam" id="PF12085">
    <property type="entry name" value="DUF3562"/>
    <property type="match status" value="1"/>
</dbReference>
<evidence type="ECO:0008006" key="3">
    <source>
        <dbReference type="Google" id="ProtNLM"/>
    </source>
</evidence>
<evidence type="ECO:0000313" key="2">
    <source>
        <dbReference type="Proteomes" id="UP000588068"/>
    </source>
</evidence>
<evidence type="ECO:0000313" key="1">
    <source>
        <dbReference type="EMBL" id="MBB6095595.1"/>
    </source>
</evidence>
<accession>A0A841HUU2</accession>
<dbReference type="Proteomes" id="UP000588068">
    <property type="component" value="Unassembled WGS sequence"/>
</dbReference>
<dbReference type="InterPro" id="IPR021945">
    <property type="entry name" value="DUF3562"/>
</dbReference>
<gene>
    <name evidence="1" type="ORF">HNQ60_004485</name>
</gene>
<dbReference type="AlphaFoldDB" id="A0A841HUU2"/>
<proteinExistence type="predicted"/>
<dbReference type="EMBL" id="JACHHZ010000005">
    <property type="protein sequence ID" value="MBB6095595.1"/>
    <property type="molecule type" value="Genomic_DNA"/>
</dbReference>
<reference evidence="1 2" key="1">
    <citation type="submission" date="2020-08" db="EMBL/GenBank/DDBJ databases">
        <title>Genomic Encyclopedia of Type Strains, Phase IV (KMG-IV): sequencing the most valuable type-strain genomes for metagenomic binning, comparative biology and taxonomic classification.</title>
        <authorList>
            <person name="Goeker M."/>
        </authorList>
    </citation>
    <scope>NUCLEOTIDE SEQUENCE [LARGE SCALE GENOMIC DNA]</scope>
    <source>
        <strain evidence="1 2">DSM 26723</strain>
    </source>
</reference>
<protein>
    <recommendedName>
        <fullName evidence="3">DUF3562 domain-containing protein</fullName>
    </recommendedName>
</protein>
<organism evidence="1 2">
    <name type="scientific">Povalibacter uvarum</name>
    <dbReference type="NCBI Taxonomy" id="732238"/>
    <lineage>
        <taxon>Bacteria</taxon>
        <taxon>Pseudomonadati</taxon>
        <taxon>Pseudomonadota</taxon>
        <taxon>Gammaproteobacteria</taxon>
        <taxon>Steroidobacterales</taxon>
        <taxon>Steroidobacteraceae</taxon>
        <taxon>Povalibacter</taxon>
    </lineage>
</organism>
<dbReference type="RefSeq" id="WP_184334948.1">
    <property type="nucleotide sequence ID" value="NZ_JACHHZ010000005.1"/>
</dbReference>
<sequence length="68" mass="7669">MASLIRPVPGNTNDRAATEAIAREMDTDVELVKEIYDEELTTLASDAKITQFLGVLTSRRVKLRLRKH</sequence>
<keyword evidence="2" id="KW-1185">Reference proteome</keyword>
<comment type="caution">
    <text evidence="1">The sequence shown here is derived from an EMBL/GenBank/DDBJ whole genome shotgun (WGS) entry which is preliminary data.</text>
</comment>